<name>A0ABS4U4K0_9CORY</name>
<feature type="compositionally biased region" description="Basic and acidic residues" evidence="1">
    <location>
        <begin position="41"/>
        <end position="60"/>
    </location>
</feature>
<gene>
    <name evidence="4" type="ORF">JOF33_000278</name>
</gene>
<feature type="compositionally biased region" description="Basic and acidic residues" evidence="1">
    <location>
        <begin position="17"/>
        <end position="30"/>
    </location>
</feature>
<dbReference type="RefSeq" id="WP_209651812.1">
    <property type="nucleotide sequence ID" value="NZ_CP047357.1"/>
</dbReference>
<protein>
    <recommendedName>
        <fullName evidence="3">LytR/CpsA/Psr regulator C-terminal domain-containing protein</fullName>
    </recommendedName>
</protein>
<organism evidence="4 5">
    <name type="scientific">Corynebacterium freneyi</name>
    <dbReference type="NCBI Taxonomy" id="134034"/>
    <lineage>
        <taxon>Bacteria</taxon>
        <taxon>Bacillati</taxon>
        <taxon>Actinomycetota</taxon>
        <taxon>Actinomycetes</taxon>
        <taxon>Mycobacteriales</taxon>
        <taxon>Corynebacteriaceae</taxon>
        <taxon>Corynebacterium</taxon>
    </lineage>
</organism>
<feature type="domain" description="LytR/CpsA/Psr regulator C-terminal" evidence="3">
    <location>
        <begin position="161"/>
        <end position="251"/>
    </location>
</feature>
<dbReference type="InterPro" id="IPR027381">
    <property type="entry name" value="LytR/CpsA/Psr_C"/>
</dbReference>
<evidence type="ECO:0000313" key="4">
    <source>
        <dbReference type="EMBL" id="MBP2331579.1"/>
    </source>
</evidence>
<comment type="caution">
    <text evidence="4">The sequence shown here is derived from an EMBL/GenBank/DDBJ whole genome shotgun (WGS) entry which is preliminary data.</text>
</comment>
<evidence type="ECO:0000256" key="1">
    <source>
        <dbReference type="SAM" id="MobiDB-lite"/>
    </source>
</evidence>
<dbReference type="Proteomes" id="UP001519305">
    <property type="component" value="Unassembled WGS sequence"/>
</dbReference>
<keyword evidence="5" id="KW-1185">Reference proteome</keyword>
<proteinExistence type="predicted"/>
<dbReference type="Gene3D" id="3.30.70.2390">
    <property type="match status" value="1"/>
</dbReference>
<keyword evidence="2" id="KW-1133">Transmembrane helix</keyword>
<sequence>MTDVHDQSNFPRPGRHRSPDDWDDDHREAPAADAADYDDYRDDREYDDHDDDFRDDERPTDTGGGMPLRGLAMICIFIGVCLMGWGLYAWSNDRAGNDGTGDDAGTVAEAPAGQRPGMNPDAEAGAGADGRPDAAAPAPGADEDADEGADGEHSDINRGDFHITVLNNSEEPGLAARVSDDLAREGWGRGETGNAAEGEVGVWARTTVHYTPDDDAEKAAAEDIAHANGWDVAPRDDRLANAPGGIVVVTAADANH</sequence>
<evidence type="ECO:0000259" key="3">
    <source>
        <dbReference type="Pfam" id="PF13399"/>
    </source>
</evidence>
<evidence type="ECO:0000313" key="5">
    <source>
        <dbReference type="Proteomes" id="UP001519305"/>
    </source>
</evidence>
<feature type="transmembrane region" description="Helical" evidence="2">
    <location>
        <begin position="70"/>
        <end position="90"/>
    </location>
</feature>
<keyword evidence="2" id="KW-0472">Membrane</keyword>
<dbReference type="Pfam" id="PF13399">
    <property type="entry name" value="LytR_C"/>
    <property type="match status" value="1"/>
</dbReference>
<evidence type="ECO:0000256" key="2">
    <source>
        <dbReference type="SAM" id="Phobius"/>
    </source>
</evidence>
<accession>A0ABS4U4K0</accession>
<feature type="region of interest" description="Disordered" evidence="1">
    <location>
        <begin position="100"/>
        <end position="157"/>
    </location>
</feature>
<keyword evidence="2" id="KW-0812">Transmembrane</keyword>
<feature type="region of interest" description="Disordered" evidence="1">
    <location>
        <begin position="1"/>
        <end position="66"/>
    </location>
</feature>
<reference evidence="4 5" key="1">
    <citation type="submission" date="2021-03" db="EMBL/GenBank/DDBJ databases">
        <title>Sequencing the genomes of 1000 actinobacteria strains.</title>
        <authorList>
            <person name="Klenk H.-P."/>
        </authorList>
    </citation>
    <scope>NUCLEOTIDE SEQUENCE [LARGE SCALE GENOMIC DNA]</scope>
    <source>
        <strain evidence="4 5">DSM 44506</strain>
    </source>
</reference>
<dbReference type="EMBL" id="JAGINY010000001">
    <property type="protein sequence ID" value="MBP2331579.1"/>
    <property type="molecule type" value="Genomic_DNA"/>
</dbReference>